<feature type="domain" description="Trimeric autotransporter adhesin YadA-like stalk" evidence="13">
    <location>
        <begin position="1520"/>
        <end position="1556"/>
    </location>
</feature>
<evidence type="ECO:0000313" key="15">
    <source>
        <dbReference type="EMBL" id="AIF46658.1"/>
    </source>
</evidence>
<accession>A0A075K3B4</accession>
<organism evidence="15 16">
    <name type="scientific">Dyella japonica A8</name>
    <dbReference type="NCBI Taxonomy" id="1217721"/>
    <lineage>
        <taxon>Bacteria</taxon>
        <taxon>Pseudomonadati</taxon>
        <taxon>Pseudomonadota</taxon>
        <taxon>Gammaproteobacteria</taxon>
        <taxon>Lysobacterales</taxon>
        <taxon>Rhodanobacteraceae</taxon>
        <taxon>Dyella</taxon>
    </lineage>
</organism>
<dbReference type="Proteomes" id="UP000027987">
    <property type="component" value="Chromosome"/>
</dbReference>
<dbReference type="STRING" id="1217721.HY57_04965"/>
<dbReference type="GO" id="GO:0009279">
    <property type="term" value="C:cell outer membrane"/>
    <property type="evidence" value="ECO:0007669"/>
    <property type="project" value="UniProtKB-SubCell"/>
</dbReference>
<evidence type="ECO:0000256" key="4">
    <source>
        <dbReference type="ARBA" id="ARBA00022448"/>
    </source>
</evidence>
<evidence type="ECO:0000259" key="14">
    <source>
        <dbReference type="Pfam" id="PF13018"/>
    </source>
</evidence>
<dbReference type="KEGG" id="dja:HY57_04965"/>
<dbReference type="HOGENOM" id="CLU_248216_0_0_6"/>
<evidence type="ECO:0000256" key="1">
    <source>
        <dbReference type="ARBA" id="ARBA00004241"/>
    </source>
</evidence>
<dbReference type="Gene3D" id="6.20.50.100">
    <property type="match status" value="1"/>
</dbReference>
<feature type="domain" description="Trimeric autotransporter adhesin YadA-like stalk" evidence="13">
    <location>
        <begin position="578"/>
        <end position="617"/>
    </location>
</feature>
<dbReference type="Pfam" id="PF05662">
    <property type="entry name" value="YadA_stalk"/>
    <property type="match status" value="9"/>
</dbReference>
<dbReference type="GO" id="GO:0015031">
    <property type="term" value="P:protein transport"/>
    <property type="evidence" value="ECO:0007669"/>
    <property type="project" value="UniProtKB-KW"/>
</dbReference>
<feature type="domain" description="Trimeric autotransporter adhesin YadA-like stalk" evidence="13">
    <location>
        <begin position="423"/>
        <end position="459"/>
    </location>
</feature>
<evidence type="ECO:0000256" key="8">
    <source>
        <dbReference type="ARBA" id="ARBA00022927"/>
    </source>
</evidence>
<keyword evidence="6" id="KW-0812">Transmembrane</keyword>
<feature type="domain" description="Trimeric autotransporter adhesin YadA-like head" evidence="12">
    <location>
        <begin position="279"/>
        <end position="305"/>
    </location>
</feature>
<evidence type="ECO:0000256" key="3">
    <source>
        <dbReference type="ARBA" id="ARBA00005848"/>
    </source>
</evidence>
<dbReference type="Gene3D" id="3.30.1300.30">
    <property type="entry name" value="GSPII I/J protein-like"/>
    <property type="match status" value="1"/>
</dbReference>
<dbReference type="CDD" id="cd12820">
    <property type="entry name" value="LbR_YadA-like"/>
    <property type="match status" value="2"/>
</dbReference>
<dbReference type="SUPFAM" id="SSF101967">
    <property type="entry name" value="Adhesin YadA, collagen-binding domain"/>
    <property type="match status" value="4"/>
</dbReference>
<feature type="domain" description="Trimeric autotransporter adhesin YadA-like head" evidence="12">
    <location>
        <begin position="1437"/>
        <end position="1461"/>
    </location>
</feature>
<dbReference type="Pfam" id="PF13018">
    <property type="entry name" value="ESPR"/>
    <property type="match status" value="1"/>
</dbReference>
<evidence type="ECO:0008006" key="17">
    <source>
        <dbReference type="Google" id="ProtNLM"/>
    </source>
</evidence>
<dbReference type="SUPFAM" id="SSF54523">
    <property type="entry name" value="Pili subunits"/>
    <property type="match status" value="1"/>
</dbReference>
<feature type="domain" description="Trimeric autotransporter adhesin YadA-like head" evidence="12">
    <location>
        <begin position="1409"/>
        <end position="1435"/>
    </location>
</feature>
<gene>
    <name evidence="15" type="ORF">HY57_04965</name>
</gene>
<dbReference type="Pfam" id="PF05658">
    <property type="entry name" value="YadA_head"/>
    <property type="match status" value="6"/>
</dbReference>
<dbReference type="GO" id="GO:0009986">
    <property type="term" value="C:cell surface"/>
    <property type="evidence" value="ECO:0007669"/>
    <property type="project" value="UniProtKB-SubCell"/>
</dbReference>
<feature type="domain" description="Trimeric autotransporter adhesin YadA-like stalk" evidence="13">
    <location>
        <begin position="1188"/>
        <end position="1226"/>
    </location>
</feature>
<dbReference type="Pfam" id="PF03895">
    <property type="entry name" value="YadA_anchor"/>
    <property type="match status" value="1"/>
</dbReference>
<comment type="subcellular location">
    <subcellularLocation>
        <location evidence="2">Cell outer membrane</location>
    </subcellularLocation>
    <subcellularLocation>
        <location evidence="1">Cell surface</location>
    </subcellularLocation>
</comment>
<evidence type="ECO:0000256" key="6">
    <source>
        <dbReference type="ARBA" id="ARBA00022692"/>
    </source>
</evidence>
<evidence type="ECO:0000256" key="9">
    <source>
        <dbReference type="ARBA" id="ARBA00023136"/>
    </source>
</evidence>
<proteinExistence type="inferred from homology"/>
<dbReference type="InterPro" id="IPR008640">
    <property type="entry name" value="Adhesin_Head_dom"/>
</dbReference>
<feature type="domain" description="Trimeric autotransporter adhesin YadA-like head" evidence="12">
    <location>
        <begin position="202"/>
        <end position="227"/>
    </location>
</feature>
<keyword evidence="7" id="KW-0732">Signal</keyword>
<dbReference type="RefSeq" id="WP_038579390.1">
    <property type="nucleotide sequence ID" value="NZ_CP008884.1"/>
</dbReference>
<dbReference type="InterPro" id="IPR024973">
    <property type="entry name" value="ESPR"/>
</dbReference>
<feature type="domain" description="Trimeric autotransporter adhesin YadA-like head" evidence="12">
    <location>
        <begin position="148"/>
        <end position="172"/>
    </location>
</feature>
<feature type="domain" description="Trimeric autotransporter adhesin YadA-like C-terminal membrane anchor" evidence="11">
    <location>
        <begin position="1578"/>
        <end position="1638"/>
    </location>
</feature>
<evidence type="ECO:0000313" key="16">
    <source>
        <dbReference type="Proteomes" id="UP000027987"/>
    </source>
</evidence>
<reference evidence="15 16" key="1">
    <citation type="submission" date="2014-07" db="EMBL/GenBank/DDBJ databases">
        <title>Complete Genome Sequence of Dyella japonica Strain A8 Isolated from Malaysian Tropical Soil.</title>
        <authorList>
            <person name="Hui R.K.H."/>
            <person name="Chen J.-W."/>
            <person name="Chan K.-G."/>
            <person name="Leung F.C.C."/>
        </authorList>
    </citation>
    <scope>NUCLEOTIDE SEQUENCE [LARGE SCALE GENOMIC DNA]</scope>
    <source>
        <strain evidence="15 16">A8</strain>
    </source>
</reference>
<keyword evidence="16" id="KW-1185">Reference proteome</keyword>
<name>A0A075K3B4_9GAMM</name>
<sequence length="1638" mass="160258">MNKVYRIVWNQSTGTWVVASELANSRKKGKAGKAKVVASGLASLSALMLGMGFSSSSFAAAAQVTTLGTSTSVDSNTADYYQYLYRSSAYANPKVWDGKGALGGYTLIGAYASGKTNKTDDAIFKLDGYNGNGRGGGVAVGDNAAVVGETAVAIGANSQALHNFSVAVGGNATANGLGAVATGREALASGNYSIASGFVSTATGTGAIGIGQSATAGGLRAIAIGTSNQLSSAGDTAADGTYIASAANAAGSDAVSIGTSASSAAASSVAMGLQASTSATGTNGVAIGTTATVSGANGIAIGNGATATGTSSLSVGTGNKVSGNGSGAFGDPNIIAGNNSYAVGDNNTIPGNSSFAFGNTNTVNGNSSTVIGSDGSIASGLTDVFALGNNITSTASNSVVLGSNSATTRANTVSVGSATAQRQIVNMAAGVAATDAVNVSQLMPVVSSLGGGASFNGTTGQVTGPSYTLNNANAITGASGAVSDVGSALGRVDSALGNVNAVANKGWNVQANGGTATQIAPGGAVNFVNGSNTTASFNAATNQVKVDVVSNPTFAGAVTANGGLTVGAGQSVNMGNNKVTNVAAGVANTDAVNMSQLKATNANVAVNAADIARVEGKADQSGADVAAHLGGGAAYDSTTGTISAPSYAVQGGNYNNVGDALGSLDTAVTSNTSSITDITNQINSGTVGLVQQSAAGADLTVGKDTDGAAVDFADKDGNTRTLKNVTAGVNDTDAVNMSQLNATNANVSTNATNIAQNTSDIVRVEGKADQSGADVAAHLGGGAVYDSTTGAISAPSYAVQGGNYNNVGDALGSLDTAVTNNTTAIAGNTQSITDITNQINSGTVGLVQQSKAGADLTVGKDTDGVAVDFADKDGNARTLKSVKAGVADTDAVNMSQLNVTNANVSTNATNIAQNTSDIVRVEGKADQSVADVAAHLGGGATYDSTTGTIGAPSYAVQGGNYNNVGDALGSLDTAVTNNTSSITDITNQINSGTVGLVQQSKAGADLTVGKGTDGAAVDFADKGGNTRTLKNVTAGVNDTDAVNMSQLNATNANVTANTTNITANSTHVGNLGTAAAAALGGSTTFDPTTGSLSGTSFGLTHANAINGTTGAATTVTDGFSKVDDALGSLNTSVTNNTNSITDITNQINSGTVGLVQQSAAGADLTVGKGTDGAAVDFADKAGSTRTLKNVTAGVNDTDAVNMSQLNATNANVSTNAANITRVEAKSDQAMTSMAAYLGGGAAYNSATGVMNGPSYTVQGATYNNVGSALGSLDTAVTNNTNSITNITNQINNGTVGLVQQDATTRNITVAKDADGTVVDVSGTAGTRKITGASAGDLSATSTDVVNGSQLYATNQAVGQLDNRVTNIENTVNTYTGDITNVTNTVNKVVNGQDGVFQVSQESGVTKPVASGTQATAGGNGAVASGNSSTALGNNAQATGDNSVAIGASSVASRANSVSVGSAGGERQITNVAAGTEATDAVNLGQLRASQAGTVRYDLNADGSVNGSSLTMNQGGDPTVIHNVGAGTATTDAVNVGQLNSSVNQVGNWAKSYTDQQIKNESRQASAGTASAMAMATLPQAYQPNQSSGGVAFGTYRGQSSMAVGMSTITESGRYILKVSGSVNTKGDAGMAVGAGMVW</sequence>
<evidence type="ECO:0000259" key="12">
    <source>
        <dbReference type="Pfam" id="PF05658"/>
    </source>
</evidence>
<feature type="domain" description="ESPR" evidence="14">
    <location>
        <begin position="1"/>
        <end position="47"/>
    </location>
</feature>
<evidence type="ECO:0000259" key="11">
    <source>
        <dbReference type="Pfam" id="PF03895"/>
    </source>
</evidence>
<feature type="domain" description="Trimeric autotransporter adhesin YadA-like head" evidence="12">
    <location>
        <begin position="174"/>
        <end position="197"/>
    </location>
</feature>
<keyword evidence="8" id="KW-0653">Protein transport</keyword>
<dbReference type="InterPro" id="IPR011049">
    <property type="entry name" value="Serralysin-like_metalloprot_C"/>
</dbReference>
<evidence type="ECO:0000259" key="13">
    <source>
        <dbReference type="Pfam" id="PF05662"/>
    </source>
</evidence>
<protein>
    <recommendedName>
        <fullName evidence="17">Hemagglutinin</fullName>
    </recommendedName>
</protein>
<dbReference type="EMBL" id="CP008884">
    <property type="protein sequence ID" value="AIF46658.1"/>
    <property type="molecule type" value="Genomic_DNA"/>
</dbReference>
<evidence type="ECO:0000256" key="5">
    <source>
        <dbReference type="ARBA" id="ARBA00022452"/>
    </source>
</evidence>
<dbReference type="Gene3D" id="1.20.5.170">
    <property type="match status" value="6"/>
</dbReference>
<keyword evidence="10" id="KW-0998">Cell outer membrane</keyword>
<dbReference type="Gene3D" id="6.10.250.2040">
    <property type="match status" value="2"/>
</dbReference>
<dbReference type="PATRIC" id="fig|1217721.7.peg.1040"/>
<keyword evidence="9" id="KW-0472">Membrane</keyword>
<feature type="domain" description="Trimeric autotransporter adhesin YadA-like stalk" evidence="13">
    <location>
        <begin position="882"/>
        <end position="917"/>
    </location>
</feature>
<feature type="domain" description="Trimeric autotransporter adhesin YadA-like stalk" evidence="13">
    <location>
        <begin position="1328"/>
        <end position="1372"/>
    </location>
</feature>
<dbReference type="InterPro" id="IPR005594">
    <property type="entry name" value="YadA_C"/>
</dbReference>
<dbReference type="Gene3D" id="2.60.40.4050">
    <property type="match status" value="2"/>
</dbReference>
<feature type="domain" description="Trimeric autotransporter adhesin YadA-like stalk" evidence="13">
    <location>
        <begin position="1030"/>
        <end position="1065"/>
    </location>
</feature>
<keyword evidence="4" id="KW-0813">Transport</keyword>
<keyword evidence="5" id="KW-1134">Transmembrane beta strand</keyword>
<comment type="similarity">
    <text evidence="3">Belongs to the autotransporter-2 (AT-2) (TC 1.B.40) family.</text>
</comment>
<evidence type="ECO:0000256" key="7">
    <source>
        <dbReference type="ARBA" id="ARBA00022729"/>
    </source>
</evidence>
<feature type="domain" description="Trimeric autotransporter adhesin YadA-like stalk" evidence="13">
    <location>
        <begin position="723"/>
        <end position="760"/>
    </location>
</feature>
<evidence type="ECO:0000256" key="10">
    <source>
        <dbReference type="ARBA" id="ARBA00023237"/>
    </source>
</evidence>
<feature type="domain" description="Trimeric autotransporter adhesin YadA-like stalk" evidence="13">
    <location>
        <begin position="1467"/>
        <end position="1504"/>
    </location>
</feature>
<evidence type="ECO:0000256" key="2">
    <source>
        <dbReference type="ARBA" id="ARBA00004442"/>
    </source>
</evidence>
<dbReference type="InterPro" id="IPR045584">
    <property type="entry name" value="Pilin-like"/>
</dbReference>
<dbReference type="Gene3D" id="2.150.10.10">
    <property type="entry name" value="Serralysin-like metalloprotease, C-terminal"/>
    <property type="match status" value="2"/>
</dbReference>
<dbReference type="InterPro" id="IPR008635">
    <property type="entry name" value="Coiled_stalk_dom"/>
</dbReference>